<name>A0A6A5H723_CAERE</name>
<accession>A0A6A5H723</accession>
<comment type="caution">
    <text evidence="2">The sequence shown here is derived from an EMBL/GenBank/DDBJ whole genome shotgun (WGS) entry which is preliminary data.</text>
</comment>
<feature type="compositionally biased region" description="Basic and acidic residues" evidence="1">
    <location>
        <begin position="73"/>
        <end position="84"/>
    </location>
</feature>
<dbReference type="RefSeq" id="XP_003093464.2">
    <property type="nucleotide sequence ID" value="XM_003093416.2"/>
</dbReference>
<dbReference type="Proteomes" id="UP000483820">
    <property type="component" value="Chromosome III"/>
</dbReference>
<sequence>MEAFTERISGSNLVPLIDPHFGKLLEAKPEDLSQAIDVFLNHLKRFDDHPDRQVLITYRQCALFLKEKRERDAEKEKNVNEGVRRRGMVKQLNSSE</sequence>
<proteinExistence type="predicted"/>
<evidence type="ECO:0000256" key="1">
    <source>
        <dbReference type="SAM" id="MobiDB-lite"/>
    </source>
</evidence>
<feature type="region of interest" description="Disordered" evidence="1">
    <location>
        <begin position="73"/>
        <end position="96"/>
    </location>
</feature>
<protein>
    <submittedName>
        <fullName evidence="2">Uncharacterized protein</fullName>
    </submittedName>
</protein>
<dbReference type="KEGG" id="crq:GCK72_011169"/>
<reference evidence="2 3" key="1">
    <citation type="submission" date="2019-12" db="EMBL/GenBank/DDBJ databases">
        <title>Chromosome-level assembly of the Caenorhabditis remanei genome.</title>
        <authorList>
            <person name="Teterina A.A."/>
            <person name="Willis J.H."/>
            <person name="Phillips P.C."/>
        </authorList>
    </citation>
    <scope>NUCLEOTIDE SEQUENCE [LARGE SCALE GENOMIC DNA]</scope>
    <source>
        <strain evidence="2 3">PX506</strain>
        <tissue evidence="2">Whole organism</tissue>
    </source>
</reference>
<dbReference type="GeneID" id="9822803"/>
<evidence type="ECO:0000313" key="2">
    <source>
        <dbReference type="EMBL" id="KAF1762905.1"/>
    </source>
</evidence>
<dbReference type="CTD" id="9822803"/>
<gene>
    <name evidence="2" type="ORF">GCK72_011169</name>
</gene>
<dbReference type="EMBL" id="WUAV01000003">
    <property type="protein sequence ID" value="KAF1762905.1"/>
    <property type="molecule type" value="Genomic_DNA"/>
</dbReference>
<evidence type="ECO:0000313" key="3">
    <source>
        <dbReference type="Proteomes" id="UP000483820"/>
    </source>
</evidence>
<dbReference type="AlphaFoldDB" id="A0A6A5H723"/>
<organism evidence="2 3">
    <name type="scientific">Caenorhabditis remanei</name>
    <name type="common">Caenorhabditis vulgaris</name>
    <dbReference type="NCBI Taxonomy" id="31234"/>
    <lineage>
        <taxon>Eukaryota</taxon>
        <taxon>Metazoa</taxon>
        <taxon>Ecdysozoa</taxon>
        <taxon>Nematoda</taxon>
        <taxon>Chromadorea</taxon>
        <taxon>Rhabditida</taxon>
        <taxon>Rhabditina</taxon>
        <taxon>Rhabditomorpha</taxon>
        <taxon>Rhabditoidea</taxon>
        <taxon>Rhabditidae</taxon>
        <taxon>Peloderinae</taxon>
        <taxon>Caenorhabditis</taxon>
    </lineage>
</organism>